<dbReference type="InterPro" id="IPR011650">
    <property type="entry name" value="Peptidase_M20_dimer"/>
</dbReference>
<reference evidence="3" key="1">
    <citation type="journal article" date="2021" name="PeerJ">
        <title>Extensive microbial diversity within the chicken gut microbiome revealed by metagenomics and culture.</title>
        <authorList>
            <person name="Gilroy R."/>
            <person name="Ravi A."/>
            <person name="Getino M."/>
            <person name="Pursley I."/>
            <person name="Horton D.L."/>
            <person name="Alikhan N.F."/>
            <person name="Baker D."/>
            <person name="Gharbi K."/>
            <person name="Hall N."/>
            <person name="Watson M."/>
            <person name="Adriaenssens E.M."/>
            <person name="Foster-Nyarko E."/>
            <person name="Jarju S."/>
            <person name="Secka A."/>
            <person name="Antonio M."/>
            <person name="Oren A."/>
            <person name="Chaudhuri R.R."/>
            <person name="La Ragione R."/>
            <person name="Hildebrand F."/>
            <person name="Pallen M.J."/>
        </authorList>
    </citation>
    <scope>NUCLEOTIDE SEQUENCE</scope>
    <source>
        <strain evidence="3">CHK33-7979</strain>
    </source>
</reference>
<evidence type="ECO:0000313" key="4">
    <source>
        <dbReference type="Proteomes" id="UP000886824"/>
    </source>
</evidence>
<dbReference type="Gene3D" id="3.40.630.10">
    <property type="entry name" value="Zn peptidases"/>
    <property type="match status" value="1"/>
</dbReference>
<dbReference type="SUPFAM" id="SSF53187">
    <property type="entry name" value="Zn-dependent exopeptidases"/>
    <property type="match status" value="1"/>
</dbReference>
<dbReference type="Pfam" id="PF07687">
    <property type="entry name" value="M20_dimer"/>
    <property type="match status" value="1"/>
</dbReference>
<dbReference type="Pfam" id="PF01546">
    <property type="entry name" value="Peptidase_M20"/>
    <property type="match status" value="1"/>
</dbReference>
<dbReference type="FunFam" id="3.30.70.360:FF:000004">
    <property type="entry name" value="Peptidase M20 domain-containing protein 2"/>
    <property type="match status" value="1"/>
</dbReference>
<comment type="similarity">
    <text evidence="1">Belongs to the peptidase M20A family.</text>
</comment>
<name>A0A9D1Z3S6_9FIRM</name>
<dbReference type="InterPro" id="IPR002933">
    <property type="entry name" value="Peptidase_M20"/>
</dbReference>
<reference evidence="3" key="2">
    <citation type="submission" date="2021-04" db="EMBL/GenBank/DDBJ databases">
        <authorList>
            <person name="Gilroy R."/>
        </authorList>
    </citation>
    <scope>NUCLEOTIDE SEQUENCE</scope>
    <source>
        <strain evidence="3">CHK33-7979</strain>
    </source>
</reference>
<dbReference type="EMBL" id="DXCX01000055">
    <property type="protein sequence ID" value="HIY73428.1"/>
    <property type="molecule type" value="Genomic_DNA"/>
</dbReference>
<dbReference type="GO" id="GO:0005737">
    <property type="term" value="C:cytoplasm"/>
    <property type="evidence" value="ECO:0007669"/>
    <property type="project" value="TreeGrafter"/>
</dbReference>
<comment type="caution">
    <text evidence="3">The sequence shown here is derived from an EMBL/GenBank/DDBJ whole genome shotgun (WGS) entry which is preliminary data.</text>
</comment>
<dbReference type="SUPFAM" id="SSF55031">
    <property type="entry name" value="Bacterial exopeptidase dimerisation domain"/>
    <property type="match status" value="1"/>
</dbReference>
<dbReference type="PANTHER" id="PTHR30575">
    <property type="entry name" value="PEPTIDASE M20"/>
    <property type="match status" value="1"/>
</dbReference>
<dbReference type="PIRSF" id="PIRSF037226">
    <property type="entry name" value="Amidohydrolase_ACY1L2_prd"/>
    <property type="match status" value="1"/>
</dbReference>
<sequence>MRQRQRMEMYEHPELGFQEVLASRLHTEFLERHGFTVTRQLCGFDTGYRGDFDTGKPGPHVAFLAEFDALPELGHGCGHNLVGACALGAGVALASVLGELGGSVTVYGAPAEETSGGKVDFVEAGQFSGVDLAILCHPGNHWSQSGASLALEPVQFEFFGRSAHAASAPEQGVNALDAALVTMTAVNALREHVRSDARIHGIVADGGRAANIVPDYTKVQYYVRATKKGYLTQLVERVKNCGRAGALATGCEVKITRFETAYDNMLTNETLSDLFGIVLKEHYGIEQEPPRETFGSTDLGNVSLVCPAIQPIFDITGDRSIAAHTREMAASTQTPYAADSMEKAACAMAMTAARVLADPACLKAVWEEFKSAEK</sequence>
<dbReference type="PANTHER" id="PTHR30575:SF0">
    <property type="entry name" value="XAA-ARG DIPEPTIDASE"/>
    <property type="match status" value="1"/>
</dbReference>
<dbReference type="InterPro" id="IPR017144">
    <property type="entry name" value="Xaa-Arg_dipeptidase"/>
</dbReference>
<dbReference type="InterPro" id="IPR052030">
    <property type="entry name" value="Peptidase_M20/M20A_hydrolases"/>
</dbReference>
<evidence type="ECO:0000256" key="1">
    <source>
        <dbReference type="PIRNR" id="PIRNR037226"/>
    </source>
</evidence>
<dbReference type="CDD" id="cd03887">
    <property type="entry name" value="M20_Acy1L2"/>
    <property type="match status" value="1"/>
</dbReference>
<feature type="domain" description="Peptidase M20 dimerisation" evidence="2">
    <location>
        <begin position="156"/>
        <end position="240"/>
    </location>
</feature>
<proteinExistence type="inferred from homology"/>
<dbReference type="Gene3D" id="3.30.70.360">
    <property type="match status" value="1"/>
</dbReference>
<evidence type="ECO:0000259" key="2">
    <source>
        <dbReference type="Pfam" id="PF07687"/>
    </source>
</evidence>
<dbReference type="AlphaFoldDB" id="A0A9D1Z3S6"/>
<evidence type="ECO:0000313" key="3">
    <source>
        <dbReference type="EMBL" id="HIY73428.1"/>
    </source>
</evidence>
<dbReference type="InterPro" id="IPR017439">
    <property type="entry name" value="Amidohydrolase"/>
</dbReference>
<organism evidence="3 4">
    <name type="scientific">Candidatus Intestinimonas merdavium</name>
    <dbReference type="NCBI Taxonomy" id="2838622"/>
    <lineage>
        <taxon>Bacteria</taxon>
        <taxon>Bacillati</taxon>
        <taxon>Bacillota</taxon>
        <taxon>Clostridia</taxon>
        <taxon>Eubacteriales</taxon>
        <taxon>Intestinimonas</taxon>
    </lineage>
</organism>
<dbReference type="GO" id="GO:0071713">
    <property type="term" value="F:para-aminobenzoyl-glutamate hydrolase activity"/>
    <property type="evidence" value="ECO:0007669"/>
    <property type="project" value="TreeGrafter"/>
</dbReference>
<dbReference type="GO" id="GO:0016805">
    <property type="term" value="F:dipeptidase activity"/>
    <property type="evidence" value="ECO:0007669"/>
    <property type="project" value="InterPro"/>
</dbReference>
<protein>
    <recommendedName>
        <fullName evidence="1">Peptidase M20 domain-containing protein 2</fullName>
    </recommendedName>
</protein>
<dbReference type="InterPro" id="IPR036264">
    <property type="entry name" value="Bact_exopeptidase_dim_dom"/>
</dbReference>
<dbReference type="NCBIfam" id="TIGR01891">
    <property type="entry name" value="amidohydrolases"/>
    <property type="match status" value="1"/>
</dbReference>
<dbReference type="Proteomes" id="UP000886824">
    <property type="component" value="Unassembled WGS sequence"/>
</dbReference>
<dbReference type="GO" id="GO:0046657">
    <property type="term" value="P:folic acid catabolic process"/>
    <property type="evidence" value="ECO:0007669"/>
    <property type="project" value="TreeGrafter"/>
</dbReference>
<gene>
    <name evidence="3" type="ORF">H9826_05570</name>
</gene>
<accession>A0A9D1Z3S6</accession>